<comment type="catalytic activity">
    <reaction evidence="14">
        <text>ATP + H2O = ADP + phosphate + H(+)</text>
        <dbReference type="Rhea" id="RHEA:13065"/>
        <dbReference type="ChEBI" id="CHEBI:15377"/>
        <dbReference type="ChEBI" id="CHEBI:15378"/>
        <dbReference type="ChEBI" id="CHEBI:30616"/>
        <dbReference type="ChEBI" id="CHEBI:43474"/>
        <dbReference type="ChEBI" id="CHEBI:456216"/>
        <dbReference type="EC" id="5.6.2.4"/>
    </reaction>
</comment>
<dbReference type="InterPro" id="IPR001650">
    <property type="entry name" value="Helicase_C-like"/>
</dbReference>
<feature type="region of interest" description="Disordered" evidence="15">
    <location>
        <begin position="850"/>
        <end position="893"/>
    </location>
</feature>
<evidence type="ECO:0000256" key="11">
    <source>
        <dbReference type="ARBA" id="ARBA00023242"/>
    </source>
</evidence>
<comment type="caution">
    <text evidence="18">The sequence shown here is derived from an EMBL/GenBank/DDBJ whole genome shotgun (WGS) entry which is preliminary data.</text>
</comment>
<evidence type="ECO:0000256" key="2">
    <source>
        <dbReference type="ARBA" id="ARBA00006637"/>
    </source>
</evidence>
<dbReference type="InterPro" id="IPR032438">
    <property type="entry name" value="ERCC3_RAD25_C"/>
</dbReference>
<dbReference type="SMART" id="SM00487">
    <property type="entry name" value="DEXDc"/>
    <property type="match status" value="1"/>
</dbReference>
<comment type="catalytic activity">
    <reaction evidence="12">
        <text>Couples ATP hydrolysis with the unwinding of duplex DNA by translocating in the 3'-5' direction.</text>
        <dbReference type="EC" id="5.6.2.4"/>
    </reaction>
</comment>
<keyword evidence="6" id="KW-0347">Helicase</keyword>
<comment type="similarity">
    <text evidence="2">Belongs to the helicase family. RAD25/XPB subfamily.</text>
</comment>
<dbReference type="InterPro" id="IPR050615">
    <property type="entry name" value="ATP-dep_DNA_Helicase"/>
</dbReference>
<dbReference type="SUPFAM" id="SSF52540">
    <property type="entry name" value="P-loop containing nucleoside triphosphate hydrolases"/>
    <property type="match status" value="2"/>
</dbReference>
<feature type="compositionally biased region" description="Low complexity" evidence="15">
    <location>
        <begin position="1"/>
        <end position="12"/>
    </location>
</feature>
<dbReference type="InParanoid" id="A0A1Y2F8H9"/>
<dbReference type="PROSITE" id="PS51192">
    <property type="entry name" value="HELICASE_ATP_BIND_1"/>
    <property type="match status" value="1"/>
</dbReference>
<dbReference type="Pfam" id="PF13625">
    <property type="entry name" value="Helicase_C_3"/>
    <property type="match status" value="1"/>
</dbReference>
<evidence type="ECO:0000256" key="6">
    <source>
        <dbReference type="ARBA" id="ARBA00022806"/>
    </source>
</evidence>
<dbReference type="Pfam" id="PF16203">
    <property type="entry name" value="ERCC3_RAD25_C"/>
    <property type="match status" value="1"/>
</dbReference>
<evidence type="ECO:0000313" key="18">
    <source>
        <dbReference type="EMBL" id="ORY80212.1"/>
    </source>
</evidence>
<evidence type="ECO:0000256" key="13">
    <source>
        <dbReference type="ARBA" id="ARBA00034808"/>
    </source>
</evidence>
<dbReference type="PANTHER" id="PTHR11274">
    <property type="entry name" value="RAD25/XP-B DNA REPAIR HELICASE"/>
    <property type="match status" value="1"/>
</dbReference>
<keyword evidence="10" id="KW-0413">Isomerase</keyword>
<evidence type="ECO:0000313" key="19">
    <source>
        <dbReference type="Proteomes" id="UP000193467"/>
    </source>
</evidence>
<evidence type="ECO:0000256" key="9">
    <source>
        <dbReference type="ARBA" id="ARBA00023204"/>
    </source>
</evidence>
<evidence type="ECO:0000256" key="8">
    <source>
        <dbReference type="ARBA" id="ARBA00023125"/>
    </source>
</evidence>
<evidence type="ECO:0000259" key="17">
    <source>
        <dbReference type="PROSITE" id="PS51194"/>
    </source>
</evidence>
<dbReference type="PROSITE" id="PS51194">
    <property type="entry name" value="HELICASE_CTER"/>
    <property type="match status" value="1"/>
</dbReference>
<dbReference type="GO" id="GO:0006289">
    <property type="term" value="P:nucleotide-excision repair"/>
    <property type="evidence" value="ECO:0007669"/>
    <property type="project" value="InterPro"/>
</dbReference>
<dbReference type="CDD" id="cd18789">
    <property type="entry name" value="SF2_C_XPB"/>
    <property type="match status" value="1"/>
</dbReference>
<keyword evidence="11" id="KW-0539">Nucleus</keyword>
<dbReference type="InterPro" id="IPR006935">
    <property type="entry name" value="Helicase/UvrB_N"/>
</dbReference>
<keyword evidence="19" id="KW-1185">Reference proteome</keyword>
<dbReference type="OrthoDB" id="10262986at2759"/>
<evidence type="ECO:0000256" key="10">
    <source>
        <dbReference type="ARBA" id="ARBA00023235"/>
    </source>
</evidence>
<dbReference type="GO" id="GO:0006367">
    <property type="term" value="P:transcription initiation at RNA polymerase II promoter"/>
    <property type="evidence" value="ECO:0007669"/>
    <property type="project" value="InterPro"/>
</dbReference>
<evidence type="ECO:0000256" key="5">
    <source>
        <dbReference type="ARBA" id="ARBA00022801"/>
    </source>
</evidence>
<evidence type="ECO:0000256" key="3">
    <source>
        <dbReference type="ARBA" id="ARBA00022741"/>
    </source>
</evidence>
<feature type="region of interest" description="Disordered" evidence="15">
    <location>
        <begin position="1"/>
        <end position="118"/>
    </location>
</feature>
<dbReference type="GO" id="GO:0097550">
    <property type="term" value="C:transcription preinitiation complex"/>
    <property type="evidence" value="ECO:0007669"/>
    <property type="project" value="TreeGrafter"/>
</dbReference>
<protein>
    <recommendedName>
        <fullName evidence="13">DNA 3'-5' helicase</fullName>
        <ecNumber evidence="13">5.6.2.4</ecNumber>
    </recommendedName>
</protein>
<keyword evidence="9" id="KW-0234">DNA repair</keyword>
<dbReference type="GO" id="GO:0005524">
    <property type="term" value="F:ATP binding"/>
    <property type="evidence" value="ECO:0007669"/>
    <property type="project" value="UniProtKB-KW"/>
</dbReference>
<dbReference type="InterPro" id="IPR027417">
    <property type="entry name" value="P-loop_NTPase"/>
</dbReference>
<gene>
    <name evidence="18" type="ORF">BCR35DRAFT_304386</name>
</gene>
<evidence type="ECO:0000259" key="16">
    <source>
        <dbReference type="PROSITE" id="PS51192"/>
    </source>
</evidence>
<dbReference type="Gene3D" id="3.40.50.300">
    <property type="entry name" value="P-loop containing nucleotide triphosphate hydrolases"/>
    <property type="match status" value="2"/>
</dbReference>
<dbReference type="PRINTS" id="PR00851">
    <property type="entry name" value="XRODRMPGMNTB"/>
</dbReference>
<keyword evidence="4" id="KW-0227">DNA damage</keyword>
<dbReference type="GO" id="GO:0003677">
    <property type="term" value="F:DNA binding"/>
    <property type="evidence" value="ECO:0007669"/>
    <property type="project" value="UniProtKB-KW"/>
</dbReference>
<reference evidence="18 19" key="1">
    <citation type="submission" date="2016-07" db="EMBL/GenBank/DDBJ databases">
        <title>Pervasive Adenine N6-methylation of Active Genes in Fungi.</title>
        <authorList>
            <consortium name="DOE Joint Genome Institute"/>
            <person name="Mondo S.J."/>
            <person name="Dannebaum R.O."/>
            <person name="Kuo R.C."/>
            <person name="Labutti K."/>
            <person name="Haridas S."/>
            <person name="Kuo A."/>
            <person name="Salamov A."/>
            <person name="Ahrendt S.R."/>
            <person name="Lipzen A."/>
            <person name="Sullivan W."/>
            <person name="Andreopoulos W.B."/>
            <person name="Clum A."/>
            <person name="Lindquist E."/>
            <person name="Daum C."/>
            <person name="Ramamoorthy G.K."/>
            <person name="Gryganskyi A."/>
            <person name="Culley D."/>
            <person name="Magnuson J.K."/>
            <person name="James T.Y."/>
            <person name="O'Malley M.A."/>
            <person name="Stajich J.E."/>
            <person name="Spatafora J.W."/>
            <person name="Visel A."/>
            <person name="Grigoriev I.V."/>
        </authorList>
    </citation>
    <scope>NUCLEOTIDE SEQUENCE [LARGE SCALE GENOMIC DNA]</scope>
    <source>
        <strain evidence="18 19">62-1032</strain>
    </source>
</reference>
<evidence type="ECO:0000256" key="15">
    <source>
        <dbReference type="SAM" id="MobiDB-lite"/>
    </source>
</evidence>
<feature type="compositionally biased region" description="Basic residues" evidence="15">
    <location>
        <begin position="884"/>
        <end position="893"/>
    </location>
</feature>
<proteinExistence type="inferred from homology"/>
<dbReference type="EMBL" id="MCGR01000025">
    <property type="protein sequence ID" value="ORY80212.1"/>
    <property type="molecule type" value="Genomic_DNA"/>
</dbReference>
<evidence type="ECO:0000256" key="7">
    <source>
        <dbReference type="ARBA" id="ARBA00022840"/>
    </source>
</evidence>
<dbReference type="CDD" id="cd18029">
    <property type="entry name" value="DEXHc_XPB"/>
    <property type="match status" value="1"/>
</dbReference>
<feature type="compositionally biased region" description="Polar residues" evidence="15">
    <location>
        <begin position="854"/>
        <end position="865"/>
    </location>
</feature>
<dbReference type="Proteomes" id="UP000193467">
    <property type="component" value="Unassembled WGS sequence"/>
</dbReference>
<feature type="domain" description="Helicase C-terminal" evidence="17">
    <location>
        <begin position="622"/>
        <end position="783"/>
    </location>
</feature>
<evidence type="ECO:0000256" key="4">
    <source>
        <dbReference type="ARBA" id="ARBA00022763"/>
    </source>
</evidence>
<keyword evidence="8" id="KW-0238">DNA-binding</keyword>
<evidence type="ECO:0000256" key="12">
    <source>
        <dbReference type="ARBA" id="ARBA00034617"/>
    </source>
</evidence>
<feature type="region of interest" description="Disordered" evidence="15">
    <location>
        <begin position="298"/>
        <end position="320"/>
    </location>
</feature>
<accession>A0A1Y2F8H9</accession>
<dbReference type="InterPro" id="IPR001161">
    <property type="entry name" value="XPB/Ssl2"/>
</dbReference>
<dbReference type="PANTHER" id="PTHR11274:SF0">
    <property type="entry name" value="GENERAL TRANSCRIPTION AND DNA REPAIR FACTOR IIH HELICASE SUBUNIT XPB"/>
    <property type="match status" value="1"/>
</dbReference>
<dbReference type="GO" id="GO:0000112">
    <property type="term" value="C:nucleotide-excision repair factor 3 complex"/>
    <property type="evidence" value="ECO:0007669"/>
    <property type="project" value="TreeGrafter"/>
</dbReference>
<dbReference type="InterPro" id="IPR014001">
    <property type="entry name" value="Helicase_ATP-bd"/>
</dbReference>
<dbReference type="NCBIfam" id="TIGR00603">
    <property type="entry name" value="rad25"/>
    <property type="match status" value="1"/>
</dbReference>
<evidence type="ECO:0000256" key="1">
    <source>
        <dbReference type="ARBA" id="ARBA00004123"/>
    </source>
</evidence>
<dbReference type="GO" id="GO:0016787">
    <property type="term" value="F:hydrolase activity"/>
    <property type="evidence" value="ECO:0007669"/>
    <property type="project" value="UniProtKB-KW"/>
</dbReference>
<dbReference type="GO" id="GO:0043138">
    <property type="term" value="F:3'-5' DNA helicase activity"/>
    <property type="evidence" value="ECO:0007669"/>
    <property type="project" value="UniProtKB-EC"/>
</dbReference>
<dbReference type="FunFam" id="3.40.50.300:FF:000077">
    <property type="entry name" value="Probable DNA repair helicase RAD25"/>
    <property type="match status" value="1"/>
</dbReference>
<comment type="subcellular location">
    <subcellularLocation>
        <location evidence="1">Nucleus</location>
    </subcellularLocation>
</comment>
<name>A0A1Y2F8H9_9BASI</name>
<dbReference type="GO" id="GO:0005675">
    <property type="term" value="C:transcription factor TFIIH holo complex"/>
    <property type="evidence" value="ECO:0007669"/>
    <property type="project" value="TreeGrafter"/>
</dbReference>
<organism evidence="18 19">
    <name type="scientific">Leucosporidium creatinivorum</name>
    <dbReference type="NCBI Taxonomy" id="106004"/>
    <lineage>
        <taxon>Eukaryota</taxon>
        <taxon>Fungi</taxon>
        <taxon>Dikarya</taxon>
        <taxon>Basidiomycota</taxon>
        <taxon>Pucciniomycotina</taxon>
        <taxon>Microbotryomycetes</taxon>
        <taxon>Leucosporidiales</taxon>
        <taxon>Leucosporidium</taxon>
    </lineage>
</organism>
<feature type="compositionally biased region" description="Basic and acidic residues" evidence="15">
    <location>
        <begin position="310"/>
        <end position="320"/>
    </location>
</feature>
<keyword evidence="7" id="KW-0067">ATP-binding</keyword>
<keyword evidence="5 18" id="KW-0378">Hydrolase</keyword>
<feature type="compositionally biased region" description="Acidic residues" evidence="15">
    <location>
        <begin position="54"/>
        <end position="69"/>
    </location>
</feature>
<dbReference type="SMART" id="SM00490">
    <property type="entry name" value="HELICc"/>
    <property type="match status" value="1"/>
</dbReference>
<sequence length="893" mass="99415">MLSRASRASRSARNTDDSDASGPPTKRRRAMTLADSDSDDSLVLDGGYQLSDQSDFDDDAGAANSDEEFAPTSARPKKAPAKKGGAGRKPPTSKLKIAGPSSKLSSLEAPVTSGGSGRITKPGDLASAIFDEERDFTSLPLKPDHAARPFYISPATGNIILEAFHVLAPQATDFLIAIAEPVSRPKFIHEYKLTTHSLYAAVSVGLETENIIEVLNRMSKVPVPDRIQNFIRECTRSYGKVKLVLKHNKYYVESGHPETLRKLLKDEVIAKARVPIEEQGEGIETDKAPKRAGLVIPGTKEAGAPSIEGEEGKEGGADKGKQKDVDLFTAVIGLEKEDDLDDDDQVHAFEIRESEIETVKRRCVEIDYPMMEEYDFRHDEINPTLEIDLKPTTTIRSYQEKSLGKMFGNGRARSGIIVLPCGAGKTLVGITAATTIRKSCIVLCTSGVSVMQWKQQFLQWCTIKDSAISVFTAEQKEKFIGDAGIVVSTYSMVANRQKRSHESQKMMDFLTSREWGFILLDEVHVVPAAMFRRVVTTIKAHTKLGLTATLVREDDKIDDLNFLIGPKLYEANWMDLAQNGHIARVQCAEVWCDMTPEFYREYLREKSRKRMLLYSMNPKKFQACQFLIKYHEQRGDKIIVFSDNVFALEAYAKKLGKLYIHGGTAQVERMRILQNFQHNPIVNTIFLSKVGDTSIDLPEATCLIQISSHFGSRRQEAQRLGRILRAKRRNDEGFNAFFYSLVSKDTQEIYYSSKRQGFLVDQGYAFKVITALEGLEDTEDLVYKTKSEQIELLQTVLLANESEADIGSDMRGSDLAPDFSHGGTPAPSSGRRDGAGKATRVVGSMQALAGGQSMAYTERNTSMNKQLAKDQQKKRHKLFDQRAQKAKGVKKRD</sequence>
<dbReference type="FunCoup" id="A0A1Y2F8H9">
    <property type="interactions" value="590"/>
</dbReference>
<dbReference type="EC" id="5.6.2.4" evidence="13"/>
<dbReference type="InterPro" id="IPR032830">
    <property type="entry name" value="XPB/Ssl2_N"/>
</dbReference>
<keyword evidence="3" id="KW-0547">Nucleotide-binding</keyword>
<dbReference type="STRING" id="106004.A0A1Y2F8H9"/>
<dbReference type="FunFam" id="3.40.50.300:FF:000117">
    <property type="entry name" value="Putative DNA repair helicase rad25"/>
    <property type="match status" value="1"/>
</dbReference>
<dbReference type="AlphaFoldDB" id="A0A1Y2F8H9"/>
<feature type="domain" description="Helicase ATP-binding" evidence="16">
    <location>
        <begin position="406"/>
        <end position="568"/>
    </location>
</feature>
<feature type="region of interest" description="Disordered" evidence="15">
    <location>
        <begin position="808"/>
        <end position="838"/>
    </location>
</feature>
<evidence type="ECO:0000256" key="14">
    <source>
        <dbReference type="ARBA" id="ARBA00048988"/>
    </source>
</evidence>
<dbReference type="Pfam" id="PF04851">
    <property type="entry name" value="ResIII"/>
    <property type="match status" value="1"/>
</dbReference>